<dbReference type="GO" id="GO:0005737">
    <property type="term" value="C:cytoplasm"/>
    <property type="evidence" value="ECO:0007669"/>
    <property type="project" value="TreeGrafter"/>
</dbReference>
<protein>
    <recommendedName>
        <fullName evidence="5">Saccharopine dehydrogenase [NAD(+), L-lysine-forming]</fullName>
        <ecNumber evidence="4">1.5.1.7</ecNumber>
    </recommendedName>
    <alternativeName>
        <fullName evidence="11">Lysine--2-oxoglutarate reductase</fullName>
    </alternativeName>
</protein>
<evidence type="ECO:0000256" key="2">
    <source>
        <dbReference type="ARBA" id="ARBA00005689"/>
    </source>
</evidence>
<dbReference type="SMART" id="SM01002">
    <property type="entry name" value="AlaDh_PNT_C"/>
    <property type="match status" value="1"/>
</dbReference>
<dbReference type="CDD" id="cd12188">
    <property type="entry name" value="SDH"/>
    <property type="match status" value="1"/>
</dbReference>
<dbReference type="PANTHER" id="PTHR11133:SF23">
    <property type="entry name" value="SACCHAROPINE DEHYDROGENASE [NAD(+), L-LYSINE-FORMING]"/>
    <property type="match status" value="1"/>
</dbReference>
<evidence type="ECO:0000256" key="3">
    <source>
        <dbReference type="ARBA" id="ARBA00011245"/>
    </source>
</evidence>
<dbReference type="EMBL" id="SGPK01000613">
    <property type="protein sequence ID" value="THH00915.1"/>
    <property type="molecule type" value="Genomic_DNA"/>
</dbReference>
<gene>
    <name evidence="15" type="ORF">EW145_g7008</name>
</gene>
<dbReference type="PANTHER" id="PTHR11133">
    <property type="entry name" value="SACCHAROPINE DEHYDROGENASE"/>
    <property type="match status" value="1"/>
</dbReference>
<dbReference type="GO" id="GO:0019878">
    <property type="term" value="P:lysine biosynthetic process via aminoadipic acid"/>
    <property type="evidence" value="ECO:0007669"/>
    <property type="project" value="UniProtKB-UniPathway"/>
</dbReference>
<evidence type="ECO:0000259" key="14">
    <source>
        <dbReference type="SMART" id="SM01003"/>
    </source>
</evidence>
<keyword evidence="7" id="KW-0560">Oxidoreductase</keyword>
<dbReference type="SUPFAM" id="SSF52283">
    <property type="entry name" value="Formate/glycerate dehydrogenase catalytic domain-like"/>
    <property type="match status" value="1"/>
</dbReference>
<feature type="non-terminal residue" evidence="15">
    <location>
        <position position="306"/>
    </location>
</feature>
<proteinExistence type="inferred from homology"/>
<dbReference type="AlphaFoldDB" id="A0A4S4KQL9"/>
<dbReference type="InterPro" id="IPR036291">
    <property type="entry name" value="NAD(P)-bd_dom_sf"/>
</dbReference>
<evidence type="ECO:0000259" key="13">
    <source>
        <dbReference type="SMART" id="SM01002"/>
    </source>
</evidence>
<reference evidence="15 16" key="1">
    <citation type="submission" date="2019-02" db="EMBL/GenBank/DDBJ databases">
        <title>Genome sequencing of the rare red list fungi Phellinidium pouzarii.</title>
        <authorList>
            <person name="Buettner E."/>
            <person name="Kellner H."/>
        </authorList>
    </citation>
    <scope>NUCLEOTIDE SEQUENCE [LARGE SCALE GENOMIC DNA]</scope>
    <source>
        <strain evidence="15 16">DSM 108285</strain>
    </source>
</reference>
<dbReference type="GO" id="GO:0004754">
    <property type="term" value="F:saccharopine dehydrogenase (NAD+, L-lysine-forming) activity"/>
    <property type="evidence" value="ECO:0007669"/>
    <property type="project" value="UniProtKB-EC"/>
</dbReference>
<comment type="pathway">
    <text evidence="1">Amino-acid biosynthesis; L-lysine biosynthesis via AAA pathway; L-lysine from L-alpha-aminoadipate (fungal route): step 3/3.</text>
</comment>
<evidence type="ECO:0000256" key="9">
    <source>
        <dbReference type="ARBA" id="ARBA00023154"/>
    </source>
</evidence>
<organism evidence="15 16">
    <name type="scientific">Phellinidium pouzarii</name>
    <dbReference type="NCBI Taxonomy" id="167371"/>
    <lineage>
        <taxon>Eukaryota</taxon>
        <taxon>Fungi</taxon>
        <taxon>Dikarya</taxon>
        <taxon>Basidiomycota</taxon>
        <taxon>Agaricomycotina</taxon>
        <taxon>Agaricomycetes</taxon>
        <taxon>Hymenochaetales</taxon>
        <taxon>Hymenochaetaceae</taxon>
        <taxon>Phellinidium</taxon>
    </lineage>
</organism>
<comment type="subunit">
    <text evidence="3">Monomer.</text>
</comment>
<keyword evidence="6" id="KW-0028">Amino-acid biosynthesis</keyword>
<dbReference type="InterPro" id="IPR027281">
    <property type="entry name" value="Lys1"/>
</dbReference>
<comment type="catalytic activity">
    <reaction evidence="12">
        <text>L-saccharopine + NAD(+) + H2O = L-lysine + 2-oxoglutarate + NADH + H(+)</text>
        <dbReference type="Rhea" id="RHEA:12440"/>
        <dbReference type="ChEBI" id="CHEBI:15377"/>
        <dbReference type="ChEBI" id="CHEBI:15378"/>
        <dbReference type="ChEBI" id="CHEBI:16810"/>
        <dbReference type="ChEBI" id="CHEBI:32551"/>
        <dbReference type="ChEBI" id="CHEBI:57540"/>
        <dbReference type="ChEBI" id="CHEBI:57945"/>
        <dbReference type="ChEBI" id="CHEBI:57951"/>
        <dbReference type="EC" id="1.5.1.7"/>
    </reaction>
</comment>
<keyword evidence="16" id="KW-1185">Reference proteome</keyword>
<keyword evidence="8" id="KW-0520">NAD</keyword>
<evidence type="ECO:0000256" key="1">
    <source>
        <dbReference type="ARBA" id="ARBA00004884"/>
    </source>
</evidence>
<evidence type="ECO:0000313" key="16">
    <source>
        <dbReference type="Proteomes" id="UP000308199"/>
    </source>
</evidence>
<dbReference type="Proteomes" id="UP000308199">
    <property type="component" value="Unassembled WGS sequence"/>
</dbReference>
<dbReference type="SUPFAM" id="SSF51735">
    <property type="entry name" value="NAD(P)-binding Rossmann-fold domains"/>
    <property type="match status" value="1"/>
</dbReference>
<evidence type="ECO:0000256" key="10">
    <source>
        <dbReference type="ARBA" id="ARBA00023157"/>
    </source>
</evidence>
<dbReference type="EC" id="1.5.1.7" evidence="4"/>
<keyword evidence="10" id="KW-1015">Disulfide bond</keyword>
<evidence type="ECO:0000256" key="5">
    <source>
        <dbReference type="ARBA" id="ARBA00021221"/>
    </source>
</evidence>
<feature type="domain" description="Alanine dehydrogenase/pyridine nucleotide transhydrogenase NAD(H)-binding" evidence="13">
    <location>
        <begin position="179"/>
        <end position="306"/>
    </location>
</feature>
<evidence type="ECO:0000256" key="7">
    <source>
        <dbReference type="ARBA" id="ARBA00023002"/>
    </source>
</evidence>
<dbReference type="Gene3D" id="3.40.50.720">
    <property type="entry name" value="NAD(P)-binding Rossmann-like Domain"/>
    <property type="match status" value="1"/>
</dbReference>
<dbReference type="InterPro" id="IPR051168">
    <property type="entry name" value="AASS"/>
</dbReference>
<dbReference type="FunFam" id="3.40.50.720:FF:000217">
    <property type="entry name" value="Saccharopine dehydrogenase [NAD(+), L-lysine-forming]"/>
    <property type="match status" value="1"/>
</dbReference>
<evidence type="ECO:0000256" key="6">
    <source>
        <dbReference type="ARBA" id="ARBA00022605"/>
    </source>
</evidence>
<dbReference type="InterPro" id="IPR007886">
    <property type="entry name" value="AlaDH/PNT_N"/>
</dbReference>
<dbReference type="Pfam" id="PF05222">
    <property type="entry name" value="AlaDh_PNT_N"/>
    <property type="match status" value="1"/>
</dbReference>
<name>A0A4S4KQL9_9AGAM</name>
<accession>A0A4S4KQL9</accession>
<dbReference type="SMART" id="SM01003">
    <property type="entry name" value="AlaDh_PNT_N"/>
    <property type="match status" value="1"/>
</dbReference>
<sequence length="306" mass="33328">MSSTQPQLWLRAEKKPLERRAALTPKTAKKLVDAGFKISVERDEQRIFDDAEYEKVGCELVENASWPSAPASVLIIGLKELPESNEPIKHTQIQFAHCYKRQAGWSKVLSRFARGNGTLYDLEFLTDAHGRRVAAFGYYAGFAGAAAGILAHTAQKQGQGQRLGALEPYENETAMIDSLKKSLGGSGKGTRALVIGALGRCGRGAVDLLRKVGLDENDILKWDMAETAKGGPFQEILDVDIFVNCIYLSSSIPPFITPETIKAAGSSRRLGVVVDVSCDTTNPYNPIPIYNINTTFPKPTVDVDLG</sequence>
<dbReference type="OrthoDB" id="265306at2759"/>
<comment type="caution">
    <text evidence="15">The sequence shown here is derived from an EMBL/GenBank/DDBJ whole genome shotgun (WGS) entry which is preliminary data.</text>
</comment>
<evidence type="ECO:0000256" key="4">
    <source>
        <dbReference type="ARBA" id="ARBA00012847"/>
    </source>
</evidence>
<evidence type="ECO:0000256" key="8">
    <source>
        <dbReference type="ARBA" id="ARBA00023027"/>
    </source>
</evidence>
<keyword evidence="9" id="KW-0457">Lysine biosynthesis</keyword>
<evidence type="ECO:0000256" key="11">
    <source>
        <dbReference type="ARBA" id="ARBA00033228"/>
    </source>
</evidence>
<dbReference type="UniPathway" id="UPA00033">
    <property type="reaction ID" value="UER00034"/>
</dbReference>
<comment type="similarity">
    <text evidence="2">Belongs to the AlaDH/PNT family.</text>
</comment>
<feature type="domain" description="Alanine dehydrogenase/pyridine nucleotide transhydrogenase N-terminal" evidence="14">
    <location>
        <begin position="9"/>
        <end position="143"/>
    </location>
</feature>
<evidence type="ECO:0000313" key="15">
    <source>
        <dbReference type="EMBL" id="THH00915.1"/>
    </source>
</evidence>
<evidence type="ECO:0000256" key="12">
    <source>
        <dbReference type="ARBA" id="ARBA00047860"/>
    </source>
</evidence>
<dbReference type="InterPro" id="IPR007698">
    <property type="entry name" value="AlaDH/PNT_NAD(H)-bd"/>
</dbReference>